<sequence>MDSLVKKTGVLFGVVGAAIVIACYLYIWQNEDFANIALGIGIYIIPLAVGIAAQVYSKKRQGGLLTLKQAVLAFFLSVLIIFVGEAVINYLIFVVWDPEAQETVRILQESMVEQEKASSNAAVQVSEIDYSFKGYAIATASKLLFYTVIGIITAFFIKKNKPTT</sequence>
<dbReference type="AlphaFoldDB" id="W8W0M9"/>
<keyword evidence="1" id="KW-1133">Transmembrane helix</keyword>
<evidence type="ECO:0000256" key="1">
    <source>
        <dbReference type="SAM" id="Phobius"/>
    </source>
</evidence>
<dbReference type="Proteomes" id="UP000031760">
    <property type="component" value="Chromosome"/>
</dbReference>
<evidence type="ECO:0000313" key="3">
    <source>
        <dbReference type="Proteomes" id="UP000031760"/>
    </source>
</evidence>
<protein>
    <recommendedName>
        <fullName evidence="4">DUF4199 domain-containing protein</fullName>
    </recommendedName>
</protein>
<evidence type="ECO:0008006" key="4">
    <source>
        <dbReference type="Google" id="ProtNLM"/>
    </source>
</evidence>
<dbReference type="EMBL" id="AP014548">
    <property type="protein sequence ID" value="BAO56606.1"/>
    <property type="molecule type" value="Genomic_DNA"/>
</dbReference>
<dbReference type="Pfam" id="PF13858">
    <property type="entry name" value="DUF4199"/>
    <property type="match status" value="1"/>
</dbReference>
<feature type="transmembrane region" description="Helical" evidence="1">
    <location>
        <begin position="33"/>
        <end position="57"/>
    </location>
</feature>
<dbReference type="InterPro" id="IPR025250">
    <property type="entry name" value="DUF4199"/>
</dbReference>
<keyword evidence="1" id="KW-0812">Transmembrane</keyword>
<reference evidence="2 3" key="1">
    <citation type="journal article" date="2014" name="Proc. Natl. Acad. Sci. U.S.A.">
        <title>Functional characterization of flavobacteria rhodopsins reveals a unique class of light-driven chloride pump in bacteria.</title>
        <authorList>
            <person name="Yoshizawa S."/>
            <person name="Kumagai Y."/>
            <person name="Kim H."/>
            <person name="Ogura Y."/>
            <person name="Hayashi T."/>
            <person name="Iwasaki W."/>
            <person name="DeLong E.F."/>
            <person name="Kogure K."/>
        </authorList>
    </citation>
    <scope>NUCLEOTIDE SEQUENCE [LARGE SCALE GENOMIC DNA]</scope>
    <source>
        <strain evidence="2 3">S1-08</strain>
    </source>
</reference>
<keyword evidence="1" id="KW-0472">Membrane</keyword>
<feature type="transmembrane region" description="Helical" evidence="1">
    <location>
        <begin position="9"/>
        <end position="27"/>
    </location>
</feature>
<dbReference type="HOGENOM" id="CLU_1617304_0_0_10"/>
<gene>
    <name evidence="2" type="ORF">NMS_2597</name>
</gene>
<organism evidence="2 3">
    <name type="scientific">Nonlabens marinus S1-08</name>
    <dbReference type="NCBI Taxonomy" id="1454201"/>
    <lineage>
        <taxon>Bacteria</taxon>
        <taxon>Pseudomonadati</taxon>
        <taxon>Bacteroidota</taxon>
        <taxon>Flavobacteriia</taxon>
        <taxon>Flavobacteriales</taxon>
        <taxon>Flavobacteriaceae</taxon>
        <taxon>Nonlabens</taxon>
    </lineage>
</organism>
<keyword evidence="3" id="KW-1185">Reference proteome</keyword>
<dbReference type="PROSITE" id="PS51257">
    <property type="entry name" value="PROKAR_LIPOPROTEIN"/>
    <property type="match status" value="1"/>
</dbReference>
<accession>W8W0M9</accession>
<dbReference type="KEGG" id="nmf:NMS_2597"/>
<feature type="transmembrane region" description="Helical" evidence="1">
    <location>
        <begin position="135"/>
        <end position="157"/>
    </location>
</feature>
<proteinExistence type="predicted"/>
<dbReference type="RefSeq" id="WP_041497108.1">
    <property type="nucleotide sequence ID" value="NZ_AP014548.1"/>
</dbReference>
<feature type="transmembrane region" description="Helical" evidence="1">
    <location>
        <begin position="69"/>
        <end position="96"/>
    </location>
</feature>
<name>W8W0M9_9FLAO</name>
<dbReference type="STRING" id="1454201.NMS_2597"/>
<dbReference type="OrthoDB" id="1143582at2"/>
<evidence type="ECO:0000313" key="2">
    <source>
        <dbReference type="EMBL" id="BAO56606.1"/>
    </source>
</evidence>